<keyword evidence="8" id="KW-0732">Signal</keyword>
<evidence type="ECO:0000256" key="2">
    <source>
        <dbReference type="ARBA" id="ARBA00022679"/>
    </source>
</evidence>
<evidence type="ECO:0000313" key="10">
    <source>
        <dbReference type="EMBL" id="GID49843.1"/>
    </source>
</evidence>
<feature type="active site" description="Proton donor/acceptor" evidence="6">
    <location>
        <position position="247"/>
    </location>
</feature>
<evidence type="ECO:0000256" key="7">
    <source>
        <dbReference type="SAM" id="MobiDB-lite"/>
    </source>
</evidence>
<accession>A0ABQ3WU67</accession>
<keyword evidence="2" id="KW-0808">Transferase</keyword>
<feature type="signal peptide" evidence="8">
    <location>
        <begin position="1"/>
        <end position="25"/>
    </location>
</feature>
<feature type="region of interest" description="Disordered" evidence="7">
    <location>
        <begin position="65"/>
        <end position="95"/>
    </location>
</feature>
<dbReference type="InterPro" id="IPR005490">
    <property type="entry name" value="LD_TPept_cat_dom"/>
</dbReference>
<dbReference type="SUPFAM" id="SSF141523">
    <property type="entry name" value="L,D-transpeptidase catalytic domain-like"/>
    <property type="match status" value="1"/>
</dbReference>
<sequence>MSGSSAAIYLLSAAAVVGLAATVGAADVSSLIDSPSPAATATTGSLAQDAAPTGKSFVTVLRHEPTRTPDTEPHSAAQPQPGPGKPSTTAATAPCAGGRWQRAIEENLAALGAYGGVTVDGRQSPTDCATIRGFQQRFGIAPAAGQADATTADVARRIAASSAPQNVRRCDAGPGVTACVDLTLQTVWVMRDGAVVAGPTVVRTGFSGHATPAGSYRINKRAEREWSDPYEVWLPYWQRFVGGIGFHETTTYLHDAARGSHGCVNLLHRDAVTMWEQLETGARVHTFGRRPGT</sequence>
<dbReference type="CDD" id="cd16913">
    <property type="entry name" value="YkuD_like"/>
    <property type="match status" value="1"/>
</dbReference>
<evidence type="ECO:0000256" key="3">
    <source>
        <dbReference type="ARBA" id="ARBA00022960"/>
    </source>
</evidence>
<evidence type="ECO:0000256" key="6">
    <source>
        <dbReference type="PROSITE-ProRule" id="PRU01373"/>
    </source>
</evidence>
<feature type="compositionally biased region" description="Polar residues" evidence="7">
    <location>
        <begin position="34"/>
        <end position="46"/>
    </location>
</feature>
<protein>
    <recommendedName>
        <fullName evidence="9">L,D-TPase catalytic domain-containing protein</fullName>
    </recommendedName>
</protein>
<evidence type="ECO:0000256" key="1">
    <source>
        <dbReference type="ARBA" id="ARBA00004752"/>
    </source>
</evidence>
<dbReference type="PROSITE" id="PS52029">
    <property type="entry name" value="LD_TPASE"/>
    <property type="match status" value="1"/>
</dbReference>
<organism evidence="10">
    <name type="scientific">Actinoplanes campanulatus</name>
    <dbReference type="NCBI Taxonomy" id="113559"/>
    <lineage>
        <taxon>Bacteria</taxon>
        <taxon>Bacillati</taxon>
        <taxon>Actinomycetota</taxon>
        <taxon>Actinomycetes</taxon>
        <taxon>Micromonosporales</taxon>
        <taxon>Micromonosporaceae</taxon>
        <taxon>Actinoplanes</taxon>
    </lineage>
</organism>
<dbReference type="InterPro" id="IPR038063">
    <property type="entry name" value="Transpep_catalytic_dom"/>
</dbReference>
<dbReference type="Gene3D" id="2.40.440.10">
    <property type="entry name" value="L,D-transpeptidase catalytic domain-like"/>
    <property type="match status" value="1"/>
</dbReference>
<feature type="domain" description="L,D-TPase catalytic" evidence="9">
    <location>
        <begin position="176"/>
        <end position="287"/>
    </location>
</feature>
<evidence type="ECO:0000259" key="9">
    <source>
        <dbReference type="PROSITE" id="PS52029"/>
    </source>
</evidence>
<keyword evidence="4 6" id="KW-0573">Peptidoglycan synthesis</keyword>
<name>A0ABQ3WU67_9ACTN</name>
<feature type="chain" id="PRO_5045245340" description="L,D-TPase catalytic domain-containing protein" evidence="8">
    <location>
        <begin position="26"/>
        <end position="293"/>
    </location>
</feature>
<keyword evidence="5 6" id="KW-0961">Cell wall biogenesis/degradation</keyword>
<feature type="region of interest" description="Disordered" evidence="7">
    <location>
        <begin position="34"/>
        <end position="53"/>
    </location>
</feature>
<dbReference type="EMBL" id="BOMF01000136">
    <property type="protein sequence ID" value="GID49843.1"/>
    <property type="molecule type" value="Genomic_DNA"/>
</dbReference>
<keyword evidence="3 6" id="KW-0133">Cell shape</keyword>
<proteinExistence type="predicted"/>
<reference evidence="10" key="1">
    <citation type="submission" date="2021-01" db="EMBL/GenBank/DDBJ databases">
        <title>Whole genome shotgun sequence of Actinoplanes capillaceus NBRC 16408.</title>
        <authorList>
            <person name="Komaki H."/>
            <person name="Tamura T."/>
        </authorList>
    </citation>
    <scope>NUCLEOTIDE SEQUENCE [LARGE SCALE GENOMIC DNA]</scope>
    <source>
        <strain evidence="10">NBRC 16408</strain>
    </source>
</reference>
<dbReference type="InterPro" id="IPR050979">
    <property type="entry name" value="LD-transpeptidase"/>
</dbReference>
<evidence type="ECO:0000256" key="8">
    <source>
        <dbReference type="SAM" id="SignalP"/>
    </source>
</evidence>
<dbReference type="PANTHER" id="PTHR30582:SF33">
    <property type="entry name" value="EXPORTED PROTEIN"/>
    <property type="match status" value="1"/>
</dbReference>
<comment type="caution">
    <text evidence="10">The sequence shown here is derived from an EMBL/GenBank/DDBJ whole genome shotgun (WGS) entry which is preliminary data.</text>
</comment>
<evidence type="ECO:0000256" key="5">
    <source>
        <dbReference type="ARBA" id="ARBA00023316"/>
    </source>
</evidence>
<feature type="active site" description="Nucleophile" evidence="6">
    <location>
        <position position="263"/>
    </location>
</feature>
<dbReference type="PANTHER" id="PTHR30582">
    <property type="entry name" value="L,D-TRANSPEPTIDASE"/>
    <property type="match status" value="1"/>
</dbReference>
<gene>
    <name evidence="10" type="ORF">Aca07nite_71180</name>
</gene>
<evidence type="ECO:0000256" key="4">
    <source>
        <dbReference type="ARBA" id="ARBA00022984"/>
    </source>
</evidence>
<dbReference type="Pfam" id="PF03734">
    <property type="entry name" value="YkuD"/>
    <property type="match status" value="1"/>
</dbReference>
<comment type="pathway">
    <text evidence="1 6">Cell wall biogenesis; peptidoglycan biosynthesis.</text>
</comment>